<dbReference type="AlphaFoldDB" id="A0A382XBT4"/>
<dbReference type="InterPro" id="IPR051043">
    <property type="entry name" value="Sulfatase_Mod_Factor_Kinase"/>
</dbReference>
<reference evidence="2" key="1">
    <citation type="submission" date="2018-05" db="EMBL/GenBank/DDBJ databases">
        <authorList>
            <person name="Lanie J.A."/>
            <person name="Ng W.-L."/>
            <person name="Kazmierczak K.M."/>
            <person name="Andrzejewski T.M."/>
            <person name="Davidsen T.M."/>
            <person name="Wayne K.J."/>
            <person name="Tettelin H."/>
            <person name="Glass J.I."/>
            <person name="Rusch D."/>
            <person name="Podicherti R."/>
            <person name="Tsui H.-C.T."/>
            <person name="Winkler M.E."/>
        </authorList>
    </citation>
    <scope>NUCLEOTIDE SEQUENCE</scope>
</reference>
<evidence type="ECO:0000259" key="1">
    <source>
        <dbReference type="Pfam" id="PF03781"/>
    </source>
</evidence>
<feature type="non-terminal residue" evidence="2">
    <location>
        <position position="190"/>
    </location>
</feature>
<organism evidence="2">
    <name type="scientific">marine metagenome</name>
    <dbReference type="NCBI Taxonomy" id="408172"/>
    <lineage>
        <taxon>unclassified sequences</taxon>
        <taxon>metagenomes</taxon>
        <taxon>ecological metagenomes</taxon>
    </lineage>
</organism>
<dbReference type="InterPro" id="IPR016187">
    <property type="entry name" value="CTDL_fold"/>
</dbReference>
<dbReference type="GO" id="GO:0120147">
    <property type="term" value="F:formylglycine-generating oxidase activity"/>
    <property type="evidence" value="ECO:0007669"/>
    <property type="project" value="TreeGrafter"/>
</dbReference>
<dbReference type="InterPro" id="IPR005532">
    <property type="entry name" value="SUMF_dom"/>
</dbReference>
<dbReference type="Gene3D" id="3.90.1580.10">
    <property type="entry name" value="paralog of FGE (formylglycine-generating enzyme)"/>
    <property type="match status" value="1"/>
</dbReference>
<dbReference type="Pfam" id="PF03781">
    <property type="entry name" value="FGE-sulfatase"/>
    <property type="match status" value="1"/>
</dbReference>
<sequence>MHKYRVFFLNCVIWSEPKKKVLQTIICLLSFGLMNCNSPTSPVTRESSVFLRSGDDTEIRTHEIIHLADQSVMVFIPASEFIMGRDGMPAELGESPAHSLHLDGFYIDKFEVTNARYQHFMNKTGASPPDFWGTMNSPDLPVSWVTWFQAQAYCQWVGKRLPTEAEWEKSARGTDERLYPWGDEFNWNYG</sequence>
<dbReference type="EMBL" id="UINC01166229">
    <property type="protein sequence ID" value="SVD68065.1"/>
    <property type="molecule type" value="Genomic_DNA"/>
</dbReference>
<feature type="domain" description="Sulfatase-modifying factor enzyme-like" evidence="1">
    <location>
        <begin position="73"/>
        <end position="186"/>
    </location>
</feature>
<name>A0A382XBT4_9ZZZZ</name>
<protein>
    <recommendedName>
        <fullName evidence="1">Sulfatase-modifying factor enzyme-like domain-containing protein</fullName>
    </recommendedName>
</protein>
<dbReference type="PANTHER" id="PTHR23150:SF19">
    <property type="entry name" value="FORMYLGLYCINE-GENERATING ENZYME"/>
    <property type="match status" value="1"/>
</dbReference>
<accession>A0A382XBT4</accession>
<proteinExistence type="predicted"/>
<gene>
    <name evidence="2" type="ORF">METZ01_LOCUS420919</name>
</gene>
<dbReference type="SUPFAM" id="SSF56436">
    <property type="entry name" value="C-type lectin-like"/>
    <property type="match status" value="1"/>
</dbReference>
<dbReference type="InterPro" id="IPR042095">
    <property type="entry name" value="SUMF_sf"/>
</dbReference>
<evidence type="ECO:0000313" key="2">
    <source>
        <dbReference type="EMBL" id="SVD68065.1"/>
    </source>
</evidence>
<dbReference type="PANTHER" id="PTHR23150">
    <property type="entry name" value="SULFATASE MODIFYING FACTOR 1, 2"/>
    <property type="match status" value="1"/>
</dbReference>